<comment type="caution">
    <text evidence="1">The sequence shown here is derived from an EMBL/GenBank/DDBJ whole genome shotgun (WGS) entry which is preliminary data.</text>
</comment>
<gene>
    <name evidence="1" type="ORF">RJ641_034710</name>
</gene>
<keyword evidence="2" id="KW-1185">Reference proteome</keyword>
<name>A0AAN8VHY0_9MAGN</name>
<dbReference type="AlphaFoldDB" id="A0AAN8VHY0"/>
<sequence length="64" mass="7617">MSSKVDLGTDHREKVYSGYELQDLLNVDEFHLTTCLSFWLQGNFLTTNIQGFQKNWIWMKKGFR</sequence>
<dbReference type="Proteomes" id="UP001370490">
    <property type="component" value="Unassembled WGS sequence"/>
</dbReference>
<organism evidence="1 2">
    <name type="scientific">Dillenia turbinata</name>
    <dbReference type="NCBI Taxonomy" id="194707"/>
    <lineage>
        <taxon>Eukaryota</taxon>
        <taxon>Viridiplantae</taxon>
        <taxon>Streptophyta</taxon>
        <taxon>Embryophyta</taxon>
        <taxon>Tracheophyta</taxon>
        <taxon>Spermatophyta</taxon>
        <taxon>Magnoliopsida</taxon>
        <taxon>eudicotyledons</taxon>
        <taxon>Gunneridae</taxon>
        <taxon>Pentapetalae</taxon>
        <taxon>Dilleniales</taxon>
        <taxon>Dilleniaceae</taxon>
        <taxon>Dillenia</taxon>
    </lineage>
</organism>
<proteinExistence type="predicted"/>
<evidence type="ECO:0000313" key="1">
    <source>
        <dbReference type="EMBL" id="KAK6934555.1"/>
    </source>
</evidence>
<evidence type="ECO:0000313" key="2">
    <source>
        <dbReference type="Proteomes" id="UP001370490"/>
    </source>
</evidence>
<accession>A0AAN8VHY0</accession>
<protein>
    <submittedName>
        <fullName evidence="1">Uncharacterized protein</fullName>
    </submittedName>
</protein>
<reference evidence="1 2" key="1">
    <citation type="submission" date="2023-12" db="EMBL/GenBank/DDBJ databases">
        <title>A high-quality genome assembly for Dillenia turbinata (Dilleniales).</title>
        <authorList>
            <person name="Chanderbali A."/>
        </authorList>
    </citation>
    <scope>NUCLEOTIDE SEQUENCE [LARGE SCALE GENOMIC DNA]</scope>
    <source>
        <strain evidence="1">LSX21</strain>
        <tissue evidence="1">Leaf</tissue>
    </source>
</reference>
<dbReference type="EMBL" id="JBAMMX010000008">
    <property type="protein sequence ID" value="KAK6934555.1"/>
    <property type="molecule type" value="Genomic_DNA"/>
</dbReference>